<dbReference type="InterPro" id="IPR001314">
    <property type="entry name" value="Peptidase_S1A"/>
</dbReference>
<dbReference type="Pfam" id="PF00089">
    <property type="entry name" value="Trypsin"/>
    <property type="match status" value="2"/>
</dbReference>
<dbReference type="GO" id="GO:0004252">
    <property type="term" value="F:serine-type endopeptidase activity"/>
    <property type="evidence" value="ECO:0007669"/>
    <property type="project" value="InterPro"/>
</dbReference>
<accession>A0A226E368</accession>
<dbReference type="InterPro" id="IPR018114">
    <property type="entry name" value="TRYPSIN_HIS"/>
</dbReference>
<feature type="non-terminal residue" evidence="4">
    <location>
        <position position="1"/>
    </location>
</feature>
<evidence type="ECO:0000313" key="5">
    <source>
        <dbReference type="Proteomes" id="UP000198287"/>
    </source>
</evidence>
<dbReference type="SMART" id="SM00020">
    <property type="entry name" value="Tryp_SPc"/>
    <property type="match status" value="1"/>
</dbReference>
<dbReference type="InterPro" id="IPR009003">
    <property type="entry name" value="Peptidase_S1_PA"/>
</dbReference>
<feature type="domain" description="Peptidase S1" evidence="3">
    <location>
        <begin position="271"/>
        <end position="492"/>
    </location>
</feature>
<keyword evidence="4" id="KW-0645">Protease</keyword>
<keyword evidence="1" id="KW-1015">Disulfide bond</keyword>
<dbReference type="CDD" id="cd00190">
    <property type="entry name" value="Tryp_SPc"/>
    <property type="match status" value="1"/>
</dbReference>
<feature type="compositionally biased region" description="Acidic residues" evidence="2">
    <location>
        <begin position="82"/>
        <end position="115"/>
    </location>
</feature>
<dbReference type="InterPro" id="IPR043504">
    <property type="entry name" value="Peptidase_S1_PA_chymotrypsin"/>
</dbReference>
<dbReference type="Proteomes" id="UP000198287">
    <property type="component" value="Unassembled WGS sequence"/>
</dbReference>
<dbReference type="AlphaFoldDB" id="A0A226E368"/>
<dbReference type="SUPFAM" id="SSF50494">
    <property type="entry name" value="Trypsin-like serine proteases"/>
    <property type="match status" value="1"/>
</dbReference>
<dbReference type="STRING" id="158441.A0A226E368"/>
<evidence type="ECO:0000259" key="3">
    <source>
        <dbReference type="PROSITE" id="PS50240"/>
    </source>
</evidence>
<proteinExistence type="predicted"/>
<comment type="caution">
    <text evidence="4">The sequence shown here is derived from an EMBL/GenBank/DDBJ whole genome shotgun (WGS) entry which is preliminary data.</text>
</comment>
<sequence>LWCMLSCPVSGHCLSRRSLIRESPHFIVNEVVPLSGSKMLTSKCFHILIILALGALLLEEADGLARVGRSTPTGKSKRSEEEGSESAESAADEGVDETAADEGGESEETEGEEESGTSGEATGKGVNGECSKVYDLVTTGPVHIDAGSQKNCNFTILGTPKCQPEIRCRSIQLHGEDGEECEDSYLEISDGWGGNHRVCGKSSLDKRGVRASYGARDLFITVKGHSGGKVQCEASCGLGRKGVLPDLLSKTKKKKIDNRCVCGIQNLDDRIVNGEDAKKFEFPWQGAVVETGTREPTCGSALINDRWILTAAHCFWFTNTTANQIQVLLHAHLLDFTKTDAANDKAELGEQGSIKGSGWNKKAVTDEDERTIRLDIAEIIMHPLFTEEYDFDVALLRLAHPVDLASIEATPICLPKVGDRRTFDGTIPKVVGWGLPEETAGATTRLLQKLDVPVLPIDDCAAMMESELSDRMLCAGYPDGSHDSCTVCKTTL</sequence>
<dbReference type="SUPFAM" id="SSF49854">
    <property type="entry name" value="Spermadhesin, CUB domain"/>
    <property type="match status" value="1"/>
</dbReference>
<dbReference type="PROSITE" id="PS50240">
    <property type="entry name" value="TRYPSIN_DOM"/>
    <property type="match status" value="1"/>
</dbReference>
<dbReference type="InterPro" id="IPR035914">
    <property type="entry name" value="Sperma_CUB_dom_sf"/>
</dbReference>
<dbReference type="PANTHER" id="PTHR24252">
    <property type="entry name" value="ACROSIN-RELATED"/>
    <property type="match status" value="1"/>
</dbReference>
<protein>
    <submittedName>
        <fullName evidence="4">Transmembrane protease serine 6</fullName>
    </submittedName>
</protein>
<feature type="region of interest" description="Disordered" evidence="2">
    <location>
        <begin position="67"/>
        <end position="124"/>
    </location>
</feature>
<dbReference type="InterPro" id="IPR001254">
    <property type="entry name" value="Trypsin_dom"/>
</dbReference>
<dbReference type="PROSITE" id="PS00134">
    <property type="entry name" value="TRYPSIN_HIS"/>
    <property type="match status" value="1"/>
</dbReference>
<gene>
    <name evidence="4" type="ORF">Fcan01_13389</name>
</gene>
<dbReference type="Gene3D" id="2.40.10.10">
    <property type="entry name" value="Trypsin-like serine proteases"/>
    <property type="match status" value="1"/>
</dbReference>
<dbReference type="OrthoDB" id="10002959at2759"/>
<reference evidence="4 5" key="1">
    <citation type="submission" date="2015-12" db="EMBL/GenBank/DDBJ databases">
        <title>The genome of Folsomia candida.</title>
        <authorList>
            <person name="Faddeeva A."/>
            <person name="Derks M.F."/>
            <person name="Anvar Y."/>
            <person name="Smit S."/>
            <person name="Van Straalen N."/>
            <person name="Roelofs D."/>
        </authorList>
    </citation>
    <scope>NUCLEOTIDE SEQUENCE [LARGE SCALE GENOMIC DNA]</scope>
    <source>
        <strain evidence="4 5">VU population</strain>
        <tissue evidence="4">Whole body</tissue>
    </source>
</reference>
<keyword evidence="5" id="KW-1185">Reference proteome</keyword>
<organism evidence="4 5">
    <name type="scientific">Folsomia candida</name>
    <name type="common">Springtail</name>
    <dbReference type="NCBI Taxonomy" id="158441"/>
    <lineage>
        <taxon>Eukaryota</taxon>
        <taxon>Metazoa</taxon>
        <taxon>Ecdysozoa</taxon>
        <taxon>Arthropoda</taxon>
        <taxon>Hexapoda</taxon>
        <taxon>Collembola</taxon>
        <taxon>Entomobryomorpha</taxon>
        <taxon>Isotomoidea</taxon>
        <taxon>Isotomidae</taxon>
        <taxon>Proisotominae</taxon>
        <taxon>Folsomia</taxon>
    </lineage>
</organism>
<keyword evidence="4" id="KW-0472">Membrane</keyword>
<dbReference type="EMBL" id="LNIX01000007">
    <property type="protein sequence ID" value="OXA51718.1"/>
    <property type="molecule type" value="Genomic_DNA"/>
</dbReference>
<keyword evidence="4" id="KW-0378">Hydrolase</keyword>
<keyword evidence="4" id="KW-0812">Transmembrane</keyword>
<evidence type="ECO:0000256" key="2">
    <source>
        <dbReference type="SAM" id="MobiDB-lite"/>
    </source>
</evidence>
<evidence type="ECO:0000256" key="1">
    <source>
        <dbReference type="ARBA" id="ARBA00023157"/>
    </source>
</evidence>
<dbReference type="PRINTS" id="PR00722">
    <property type="entry name" value="CHYMOTRYPSIN"/>
</dbReference>
<dbReference type="GO" id="GO:0006508">
    <property type="term" value="P:proteolysis"/>
    <property type="evidence" value="ECO:0007669"/>
    <property type="project" value="UniProtKB-KW"/>
</dbReference>
<dbReference type="PANTHER" id="PTHR24252:SF7">
    <property type="entry name" value="HYALIN"/>
    <property type="match status" value="1"/>
</dbReference>
<evidence type="ECO:0000313" key="4">
    <source>
        <dbReference type="EMBL" id="OXA51718.1"/>
    </source>
</evidence>
<name>A0A226E368_FOLCA</name>